<keyword evidence="3" id="KW-1185">Reference proteome</keyword>
<sequence>MEGQDIIDVENEVREAGDNSAPPAAEHPADT</sequence>
<dbReference type="EMBL" id="UYRT01101934">
    <property type="protein sequence ID" value="VDN43129.1"/>
    <property type="molecule type" value="Genomic_DNA"/>
</dbReference>
<reference evidence="4" key="1">
    <citation type="submission" date="2016-06" db="UniProtKB">
        <authorList>
            <consortium name="WormBaseParasite"/>
        </authorList>
    </citation>
    <scope>IDENTIFICATION</scope>
</reference>
<feature type="region of interest" description="Disordered" evidence="1">
    <location>
        <begin position="1"/>
        <end position="31"/>
    </location>
</feature>
<proteinExistence type="predicted"/>
<evidence type="ECO:0000256" key="1">
    <source>
        <dbReference type="SAM" id="MobiDB-lite"/>
    </source>
</evidence>
<protein>
    <submittedName>
        <fullName evidence="4">Nucleotide exchange factor GrpE</fullName>
    </submittedName>
</protein>
<feature type="compositionally biased region" description="Acidic residues" evidence="1">
    <location>
        <begin position="1"/>
        <end position="10"/>
    </location>
</feature>
<evidence type="ECO:0000313" key="3">
    <source>
        <dbReference type="Proteomes" id="UP000271098"/>
    </source>
</evidence>
<dbReference type="Proteomes" id="UP000271098">
    <property type="component" value="Unassembled WGS sequence"/>
</dbReference>
<accession>A0A183EUK4</accession>
<name>A0A183EUK4_9BILA</name>
<organism evidence="4">
    <name type="scientific">Gongylonema pulchrum</name>
    <dbReference type="NCBI Taxonomy" id="637853"/>
    <lineage>
        <taxon>Eukaryota</taxon>
        <taxon>Metazoa</taxon>
        <taxon>Ecdysozoa</taxon>
        <taxon>Nematoda</taxon>
        <taxon>Chromadorea</taxon>
        <taxon>Rhabditida</taxon>
        <taxon>Spirurina</taxon>
        <taxon>Spiruromorpha</taxon>
        <taxon>Spiruroidea</taxon>
        <taxon>Gongylonematidae</taxon>
        <taxon>Gongylonema</taxon>
    </lineage>
</organism>
<evidence type="ECO:0000313" key="2">
    <source>
        <dbReference type="EMBL" id="VDN43129.1"/>
    </source>
</evidence>
<gene>
    <name evidence="2" type="ORF">GPUH_LOCUS24645</name>
</gene>
<evidence type="ECO:0000313" key="4">
    <source>
        <dbReference type="WBParaSite" id="GPUH_0002467501-mRNA-1"/>
    </source>
</evidence>
<reference evidence="2 3" key="2">
    <citation type="submission" date="2018-11" db="EMBL/GenBank/DDBJ databases">
        <authorList>
            <consortium name="Pathogen Informatics"/>
        </authorList>
    </citation>
    <scope>NUCLEOTIDE SEQUENCE [LARGE SCALE GENOMIC DNA]</scope>
</reference>
<dbReference type="AlphaFoldDB" id="A0A183EUK4"/>
<dbReference type="WBParaSite" id="GPUH_0002467501-mRNA-1">
    <property type="protein sequence ID" value="GPUH_0002467501-mRNA-1"/>
    <property type="gene ID" value="GPUH_0002467501"/>
</dbReference>